<dbReference type="GO" id="GO:0001228">
    <property type="term" value="F:DNA-binding transcription activator activity, RNA polymerase II-specific"/>
    <property type="evidence" value="ECO:0007669"/>
    <property type="project" value="TreeGrafter"/>
</dbReference>
<evidence type="ECO:0000256" key="2">
    <source>
        <dbReference type="ARBA" id="ARBA00023242"/>
    </source>
</evidence>
<dbReference type="SMART" id="SM00338">
    <property type="entry name" value="BRLZ"/>
    <property type="match status" value="1"/>
</dbReference>
<keyword evidence="3" id="KW-0175">Coiled coil</keyword>
<evidence type="ECO:0000313" key="7">
    <source>
        <dbReference type="Proteomes" id="UP000620104"/>
    </source>
</evidence>
<reference evidence="6" key="1">
    <citation type="submission" date="2020-07" db="EMBL/GenBank/DDBJ databases">
        <title>Draft Genome Sequence of a Deep-Sea Yeast, Naganishia (Cryptococcus) liquefaciens strain N6.</title>
        <authorList>
            <person name="Han Y.W."/>
            <person name="Kajitani R."/>
            <person name="Morimoto H."/>
            <person name="Parhat M."/>
            <person name="Tsubouchi H."/>
            <person name="Bakenova O."/>
            <person name="Ogata M."/>
            <person name="Argunhan B."/>
            <person name="Aoki R."/>
            <person name="Kajiwara S."/>
            <person name="Itoh T."/>
            <person name="Iwasaki H."/>
        </authorList>
    </citation>
    <scope>NUCLEOTIDE SEQUENCE</scope>
    <source>
        <strain evidence="6">N6</strain>
    </source>
</reference>
<comment type="caution">
    <text evidence="6">The sequence shown here is derived from an EMBL/GenBank/DDBJ whole genome shotgun (WGS) entry which is preliminary data.</text>
</comment>
<feature type="compositionally biased region" description="Low complexity" evidence="4">
    <location>
        <begin position="167"/>
        <end position="179"/>
    </location>
</feature>
<dbReference type="OrthoDB" id="5571888at2759"/>
<dbReference type="CDD" id="cd14810">
    <property type="entry name" value="bZIP_u1"/>
    <property type="match status" value="1"/>
</dbReference>
<dbReference type="InterPro" id="IPR050936">
    <property type="entry name" value="AP-1-like"/>
</dbReference>
<dbReference type="PANTHER" id="PTHR40621:SF10">
    <property type="entry name" value="BZIP DOMAIN-CONTAINING PROTEIN"/>
    <property type="match status" value="1"/>
</dbReference>
<dbReference type="InterPro" id="IPR004827">
    <property type="entry name" value="bZIP"/>
</dbReference>
<dbReference type="GO" id="GO:0000976">
    <property type="term" value="F:transcription cis-regulatory region binding"/>
    <property type="evidence" value="ECO:0007669"/>
    <property type="project" value="InterPro"/>
</dbReference>
<proteinExistence type="predicted"/>
<dbReference type="Proteomes" id="UP000620104">
    <property type="component" value="Unassembled WGS sequence"/>
</dbReference>
<dbReference type="AlphaFoldDB" id="A0A8H3TPC9"/>
<evidence type="ECO:0000256" key="3">
    <source>
        <dbReference type="SAM" id="Coils"/>
    </source>
</evidence>
<dbReference type="Gene3D" id="1.20.5.170">
    <property type="match status" value="1"/>
</dbReference>
<dbReference type="PROSITE" id="PS00036">
    <property type="entry name" value="BZIP_BASIC"/>
    <property type="match status" value="1"/>
</dbReference>
<sequence length="480" mass="51861">MSAEGMMQMSDDVKPSVNMTLQPFPPQHDPGLLLKPDAEQALSTQNPGSVSLFSPWQALYSNANPFFTPQAPAQASAAIFPFPSPSLGFTFGDTFVPWPDLNMINVTPGAAGPSGMAPGSNGFPFPQQANQSQSQAQAQSQSQSQTLRKDSLQSLNNERQAPSRFDSNSSGVSTSAVSVALPSSTPECASTPMAHKATTLQSAPPQGYFQFQGQMPKYGNQGQVQGFATANMAGMVNTFPPAFGTAMPPFTWNSYTGYTAQQTSLPPSGVPEAPNAMNAPLVSRSSSTSTHHSAISPAMLSNMPSRMPSQSSAFAHLPDDDDALVTVTSSTAPSEYESHGLPSRQASPEIITKRDRKRRAAAQPGSRGPMCDNDIVSDAVSAEDDDAEGEADPEGIEKNGMMWGMKTEDYKALSARERKRVRNRISARTFRARRKEHLNVLESDLADRNSLIKASQDEIRRLRDENEELRRRLSKYEHLG</sequence>
<protein>
    <recommendedName>
        <fullName evidence="5">BZIP domain-containing protein</fullName>
    </recommendedName>
</protein>
<feature type="compositionally biased region" description="Low complexity" evidence="4">
    <location>
        <begin position="112"/>
        <end position="145"/>
    </location>
</feature>
<evidence type="ECO:0000256" key="1">
    <source>
        <dbReference type="ARBA" id="ARBA00004123"/>
    </source>
</evidence>
<evidence type="ECO:0000259" key="5">
    <source>
        <dbReference type="PROSITE" id="PS50217"/>
    </source>
</evidence>
<keyword evidence="7" id="KW-1185">Reference proteome</keyword>
<evidence type="ECO:0000256" key="4">
    <source>
        <dbReference type="SAM" id="MobiDB-lite"/>
    </source>
</evidence>
<dbReference type="SUPFAM" id="SSF57959">
    <property type="entry name" value="Leucine zipper domain"/>
    <property type="match status" value="1"/>
</dbReference>
<feature type="region of interest" description="Disordered" evidence="4">
    <location>
        <begin position="112"/>
        <end position="193"/>
    </location>
</feature>
<gene>
    <name evidence="6" type="ORF">NliqN6_0873</name>
</gene>
<accession>A0A8H3TPC9</accession>
<evidence type="ECO:0000313" key="6">
    <source>
        <dbReference type="EMBL" id="GHJ84471.1"/>
    </source>
</evidence>
<dbReference type="GO" id="GO:0090575">
    <property type="term" value="C:RNA polymerase II transcription regulator complex"/>
    <property type="evidence" value="ECO:0007669"/>
    <property type="project" value="TreeGrafter"/>
</dbReference>
<feature type="domain" description="BZIP" evidence="5">
    <location>
        <begin position="416"/>
        <end position="476"/>
    </location>
</feature>
<feature type="region of interest" description="Disordered" evidence="4">
    <location>
        <begin position="331"/>
        <end position="374"/>
    </location>
</feature>
<dbReference type="EMBL" id="BLZA01000007">
    <property type="protein sequence ID" value="GHJ84471.1"/>
    <property type="molecule type" value="Genomic_DNA"/>
</dbReference>
<dbReference type="InterPro" id="IPR046347">
    <property type="entry name" value="bZIP_sf"/>
</dbReference>
<organism evidence="6 7">
    <name type="scientific">Naganishia liquefaciens</name>
    <dbReference type="NCBI Taxonomy" id="104408"/>
    <lineage>
        <taxon>Eukaryota</taxon>
        <taxon>Fungi</taxon>
        <taxon>Dikarya</taxon>
        <taxon>Basidiomycota</taxon>
        <taxon>Agaricomycotina</taxon>
        <taxon>Tremellomycetes</taxon>
        <taxon>Filobasidiales</taxon>
        <taxon>Filobasidiaceae</taxon>
        <taxon>Naganishia</taxon>
    </lineage>
</organism>
<keyword evidence="2" id="KW-0539">Nucleus</keyword>
<dbReference type="PANTHER" id="PTHR40621">
    <property type="entry name" value="TRANSCRIPTION FACTOR KAPC-RELATED"/>
    <property type="match status" value="1"/>
</dbReference>
<dbReference type="PROSITE" id="PS50217">
    <property type="entry name" value="BZIP"/>
    <property type="match status" value="1"/>
</dbReference>
<comment type="subcellular location">
    <subcellularLocation>
        <location evidence="1">Nucleus</location>
    </subcellularLocation>
</comment>
<name>A0A8H3TPC9_9TREE</name>
<feature type="coiled-coil region" evidence="3">
    <location>
        <begin position="445"/>
        <end position="479"/>
    </location>
</feature>